<dbReference type="Proteomes" id="UP000240971">
    <property type="component" value="Unassembled WGS sequence"/>
</dbReference>
<comment type="caution">
    <text evidence="7">The sequence shown here is derived from an EMBL/GenBank/DDBJ whole genome shotgun (WGS) entry which is preliminary data.</text>
</comment>
<dbReference type="OrthoDB" id="5694214at2"/>
<dbReference type="AlphaFoldDB" id="A0A2P8H9H8"/>
<dbReference type="InterPro" id="IPR012944">
    <property type="entry name" value="SusD_RagB_dom"/>
</dbReference>
<evidence type="ECO:0000259" key="6">
    <source>
        <dbReference type="Pfam" id="PF07980"/>
    </source>
</evidence>
<evidence type="ECO:0000256" key="1">
    <source>
        <dbReference type="ARBA" id="ARBA00004442"/>
    </source>
</evidence>
<dbReference type="GO" id="GO:0009279">
    <property type="term" value="C:cell outer membrane"/>
    <property type="evidence" value="ECO:0007669"/>
    <property type="project" value="UniProtKB-SubCell"/>
</dbReference>
<dbReference type="RefSeq" id="WP_106531343.1">
    <property type="nucleotide sequence ID" value="NZ_PYAW01000010.1"/>
</dbReference>
<feature type="domain" description="RagB/SusD" evidence="6">
    <location>
        <begin position="3"/>
        <end position="128"/>
    </location>
</feature>
<comment type="subcellular location">
    <subcellularLocation>
        <location evidence="1">Cell outer membrane</location>
    </subcellularLocation>
</comment>
<keyword evidence="8" id="KW-1185">Reference proteome</keyword>
<comment type="similarity">
    <text evidence="2">Belongs to the SusD family.</text>
</comment>
<dbReference type="Pfam" id="PF07980">
    <property type="entry name" value="SusD_RagB"/>
    <property type="match status" value="1"/>
</dbReference>
<dbReference type="InterPro" id="IPR011990">
    <property type="entry name" value="TPR-like_helical_dom_sf"/>
</dbReference>
<evidence type="ECO:0000256" key="2">
    <source>
        <dbReference type="ARBA" id="ARBA00006275"/>
    </source>
</evidence>
<evidence type="ECO:0000313" key="8">
    <source>
        <dbReference type="Proteomes" id="UP000240971"/>
    </source>
</evidence>
<keyword evidence="5" id="KW-0998">Cell outer membrane</keyword>
<evidence type="ECO:0000256" key="4">
    <source>
        <dbReference type="ARBA" id="ARBA00023136"/>
    </source>
</evidence>
<protein>
    <submittedName>
        <fullName evidence="7">SusD-like starch-binding protein associating with outer membrane</fullName>
    </submittedName>
</protein>
<gene>
    <name evidence="7" type="ORF">CLV51_110110</name>
</gene>
<proteinExistence type="inferred from homology"/>
<keyword evidence="3" id="KW-0732">Signal</keyword>
<evidence type="ECO:0000256" key="5">
    <source>
        <dbReference type="ARBA" id="ARBA00023237"/>
    </source>
</evidence>
<name>A0A2P8H9H8_CHINA</name>
<evidence type="ECO:0000313" key="7">
    <source>
        <dbReference type="EMBL" id="PSL42893.1"/>
    </source>
</evidence>
<dbReference type="EMBL" id="PYAW01000010">
    <property type="protein sequence ID" value="PSL42893.1"/>
    <property type="molecule type" value="Genomic_DNA"/>
</dbReference>
<keyword evidence="4" id="KW-0472">Membrane</keyword>
<dbReference type="Gene3D" id="1.25.40.390">
    <property type="match status" value="1"/>
</dbReference>
<accession>A0A2P8H9H8</accession>
<sequence length="132" mass="14913">MYKGHNPDYNQQYAGDVGTTALILFRYAEVLLNYAEAKAELGIINQGDIDLSINKLRQRVGMPNLVMGAITPDPNWKFPSLSPIINEVRRERRIELACEGFRHDDILRWGAGGQLLTGWKPKGAKKNQWTTS</sequence>
<dbReference type="SUPFAM" id="SSF48452">
    <property type="entry name" value="TPR-like"/>
    <property type="match status" value="1"/>
</dbReference>
<reference evidence="7 8" key="1">
    <citation type="submission" date="2018-03" db="EMBL/GenBank/DDBJ databases">
        <title>Genomic Encyclopedia of Archaeal and Bacterial Type Strains, Phase II (KMG-II): from individual species to whole genera.</title>
        <authorList>
            <person name="Goeker M."/>
        </authorList>
    </citation>
    <scope>NUCLEOTIDE SEQUENCE [LARGE SCALE GENOMIC DNA]</scope>
    <source>
        <strain evidence="7 8">DSM 24859</strain>
    </source>
</reference>
<evidence type="ECO:0000256" key="3">
    <source>
        <dbReference type="ARBA" id="ARBA00022729"/>
    </source>
</evidence>
<organism evidence="7 8">
    <name type="scientific">Chitinophaga niastensis</name>
    <dbReference type="NCBI Taxonomy" id="536980"/>
    <lineage>
        <taxon>Bacteria</taxon>
        <taxon>Pseudomonadati</taxon>
        <taxon>Bacteroidota</taxon>
        <taxon>Chitinophagia</taxon>
        <taxon>Chitinophagales</taxon>
        <taxon>Chitinophagaceae</taxon>
        <taxon>Chitinophaga</taxon>
    </lineage>
</organism>